<dbReference type="GO" id="GO:0005634">
    <property type="term" value="C:nucleus"/>
    <property type="evidence" value="ECO:0007669"/>
    <property type="project" value="TreeGrafter"/>
</dbReference>
<keyword evidence="3" id="KW-0539">Nucleus</keyword>
<evidence type="ECO:0000256" key="1">
    <source>
        <dbReference type="ARBA" id="ARBA00023125"/>
    </source>
</evidence>
<feature type="domain" description="Homeobox protein SIX1 N-terminal SD" evidence="4">
    <location>
        <begin position="61"/>
        <end position="127"/>
    </location>
</feature>
<name>A0A419Q8G7_CLOSI</name>
<dbReference type="PANTHER" id="PTHR10390">
    <property type="entry name" value="HOMEOBOX PROTEIN SIX"/>
    <property type="match status" value="1"/>
</dbReference>
<dbReference type="Pfam" id="PF16878">
    <property type="entry name" value="SIX1_SD"/>
    <property type="match status" value="1"/>
</dbReference>
<dbReference type="InParanoid" id="A0A419Q8G7"/>
<dbReference type="STRING" id="79923.A0A419Q8G7"/>
<dbReference type="Proteomes" id="UP000286415">
    <property type="component" value="Unassembled WGS sequence"/>
</dbReference>
<organism evidence="5 6">
    <name type="scientific">Clonorchis sinensis</name>
    <name type="common">Chinese liver fluke</name>
    <dbReference type="NCBI Taxonomy" id="79923"/>
    <lineage>
        <taxon>Eukaryota</taxon>
        <taxon>Metazoa</taxon>
        <taxon>Spiralia</taxon>
        <taxon>Lophotrochozoa</taxon>
        <taxon>Platyhelminthes</taxon>
        <taxon>Trematoda</taxon>
        <taxon>Digenea</taxon>
        <taxon>Opisthorchiida</taxon>
        <taxon>Opisthorchiata</taxon>
        <taxon>Opisthorchiidae</taxon>
        <taxon>Clonorchis</taxon>
    </lineage>
</organism>
<evidence type="ECO:0000256" key="2">
    <source>
        <dbReference type="ARBA" id="ARBA00023155"/>
    </source>
</evidence>
<accession>A0A419Q8G7</accession>
<dbReference type="CDD" id="cd00086">
    <property type="entry name" value="homeodomain"/>
    <property type="match status" value="1"/>
</dbReference>
<evidence type="ECO:0000313" key="5">
    <source>
        <dbReference type="EMBL" id="KAG5449364.1"/>
    </source>
</evidence>
<evidence type="ECO:0000256" key="3">
    <source>
        <dbReference type="ARBA" id="ARBA00023242"/>
    </source>
</evidence>
<dbReference type="OrthoDB" id="3501850at2759"/>
<evidence type="ECO:0000313" key="6">
    <source>
        <dbReference type="Proteomes" id="UP000286415"/>
    </source>
</evidence>
<proteinExistence type="predicted"/>
<dbReference type="InterPro" id="IPR031701">
    <property type="entry name" value="SIX1_SD"/>
</dbReference>
<keyword evidence="6" id="KW-1185">Reference proteome</keyword>
<keyword evidence="2 5" id="KW-0371">Homeobox</keyword>
<dbReference type="GO" id="GO:0000981">
    <property type="term" value="F:DNA-binding transcription factor activity, RNA polymerase II-specific"/>
    <property type="evidence" value="ECO:0007669"/>
    <property type="project" value="TreeGrafter"/>
</dbReference>
<sequence>MDTNHPIMVITNGLLLSWLTTKTVDVHSKIVMEERELEKSRLYLRGSSSRKQHPETGTVPAVPSTFENSNYVTVLHILRHIQFSTWHQPLLQQLWYQTHYAQTERRRGKKLGAVDKYRLRRRHPLPRTIWDGEETVYCFKQSVRHILQQYFLENKYPNPEEKFTLAKATGLSCTQKPKSLIFGIGNEHILSSKNTLICIQSCFSWETYRSQLNLSFAMFFFN</sequence>
<dbReference type="EMBL" id="NIRI02000042">
    <property type="protein sequence ID" value="KAG5449364.1"/>
    <property type="molecule type" value="Genomic_DNA"/>
</dbReference>
<evidence type="ECO:0000259" key="4">
    <source>
        <dbReference type="Pfam" id="PF16878"/>
    </source>
</evidence>
<keyword evidence="1 5" id="KW-0238">DNA-binding</keyword>
<reference evidence="5 6" key="2">
    <citation type="journal article" date="2021" name="Genomics">
        <title>High-quality reference genome for Clonorchis sinensis.</title>
        <authorList>
            <person name="Young N.D."/>
            <person name="Stroehlein A.J."/>
            <person name="Kinkar L."/>
            <person name="Wang T."/>
            <person name="Sohn W.M."/>
            <person name="Chang B.C.H."/>
            <person name="Kaur P."/>
            <person name="Weisz D."/>
            <person name="Dudchenko O."/>
            <person name="Aiden E.L."/>
            <person name="Korhonen P.K."/>
            <person name="Gasser R.B."/>
        </authorList>
    </citation>
    <scope>NUCLEOTIDE SEQUENCE [LARGE SCALE GENOMIC DNA]</scope>
    <source>
        <strain evidence="5">Cs-k2</strain>
    </source>
</reference>
<reference evidence="5 6" key="1">
    <citation type="journal article" date="2018" name="Biotechnol. Adv.">
        <title>Improved genomic resources and new bioinformatic workflow for the carcinogenic parasite Clonorchis sinensis: Biotechnological implications.</title>
        <authorList>
            <person name="Wang D."/>
            <person name="Korhonen P.K."/>
            <person name="Gasser R.B."/>
            <person name="Young N.D."/>
        </authorList>
    </citation>
    <scope>NUCLEOTIDE SEQUENCE [LARGE SCALE GENOMIC DNA]</scope>
    <source>
        <strain evidence="5">Cs-k2</strain>
    </source>
</reference>
<dbReference type="GO" id="GO:0005667">
    <property type="term" value="C:transcription regulator complex"/>
    <property type="evidence" value="ECO:0007669"/>
    <property type="project" value="TreeGrafter"/>
</dbReference>
<dbReference type="GO" id="GO:0000978">
    <property type="term" value="F:RNA polymerase II cis-regulatory region sequence-specific DNA binding"/>
    <property type="evidence" value="ECO:0007669"/>
    <property type="project" value="TreeGrafter"/>
</dbReference>
<dbReference type="Gene3D" id="1.10.10.60">
    <property type="entry name" value="Homeodomain-like"/>
    <property type="match status" value="1"/>
</dbReference>
<dbReference type="AlphaFoldDB" id="A0A419Q8G7"/>
<gene>
    <name evidence="5" type="ORF">CSKR_101191</name>
</gene>
<comment type="caution">
    <text evidence="5">The sequence shown here is derived from an EMBL/GenBank/DDBJ whole genome shotgun (WGS) entry which is preliminary data.</text>
</comment>
<dbReference type="PANTHER" id="PTHR10390:SF44">
    <property type="entry name" value="SIX HOMEOBOX 4"/>
    <property type="match status" value="1"/>
</dbReference>
<dbReference type="InterPro" id="IPR001356">
    <property type="entry name" value="HD"/>
</dbReference>
<dbReference type="InterPro" id="IPR009057">
    <property type="entry name" value="Homeodomain-like_sf"/>
</dbReference>
<dbReference type="SUPFAM" id="SSF46689">
    <property type="entry name" value="Homeodomain-like"/>
    <property type="match status" value="1"/>
</dbReference>
<protein>
    <submittedName>
        <fullName evidence="5">Homeobox protein six4</fullName>
    </submittedName>
</protein>